<evidence type="ECO:0000313" key="2">
    <source>
        <dbReference type="EMBL" id="KPA74272.1"/>
    </source>
</evidence>
<sequence length="794" mass="82201">MEVHDIAASRAHQHSNSEHAVDPDTRLLPSPHREAATTAAAAAPAAAANINAGGPDKVGALERTQLPETDFATSTSLGLSTREFTNRESSDSALTLLTSEMLPVNGAVADSDNGTMQRGNVAARTGPAPVLSEALLRRKQAHSRQASLDLLQREHASLSSVNGGRAYERAASYMAQTQSSLRHASLGSEASMTGSTRRLRQRRSADRDDDDEVSDVASVTSSQWSLRRRRVGPRTLRPVPLPATTVMSERAQRIAARTAETRLQGNPVVVVRGGARVSASRKSSVTTTENSSPHIQPVQRRSLSASGAASASATTVTVSDDDTVELTKSGVSVSLSPITSGARSGRKSLHHARHGSGSGSGSGSASLSVADGELTRSARDAQDEPVPRTVQPVSFDGYGGGAAAAQRKNGLGPDKGGRPPLTPRDDASPHTVGGQRGGSLGAAAAVPATTLTSNTVHRHSSSVDYQQKQQQRLQQPQRRNSAGGSAVATRGPSVASSNGTAVHRITEGRRSGADYDVAVGRKSFGEESMDDTPISVLKERANREAQHNARRAPDQPVVPRLELGEITAKRDRQHRSASYKVAHGGQADDDNDGAADTPVTGGSVLSEVTVSSMTDSATPQGQVLTRSGHRHQRELHPAKEGEDVRVDPSPAASADQRATYNSHGASPAREADAADAVATTVSPSRTTAAEATAHQREGSAAVTTTTNSLNAAPTQGGVTTATTTEDAAAEPAGKAVQPANAPASSASAAAPSQKGVSEPKKRRAFEKSGATAPAQPTPPPAASTKDNAKCCAVM</sequence>
<dbReference type="VEuPathDB" id="TriTrypDB:LpyrH10_30_0350"/>
<dbReference type="GeneID" id="26909557"/>
<feature type="region of interest" description="Disordered" evidence="1">
    <location>
        <begin position="1"/>
        <end position="42"/>
    </location>
</feature>
<reference evidence="2 3" key="1">
    <citation type="submission" date="2015-07" db="EMBL/GenBank/DDBJ databases">
        <title>High-quality genome of monoxenous trypanosomatid Leptomonas pyrrhocoris.</title>
        <authorList>
            <person name="Flegontov P."/>
            <person name="Butenko A."/>
            <person name="Firsov S."/>
            <person name="Vlcek C."/>
            <person name="Logacheva M.D."/>
            <person name="Field M."/>
            <person name="Filatov D."/>
            <person name="Flegontova O."/>
            <person name="Gerasimov E."/>
            <person name="Jackson A.P."/>
            <person name="Kelly S."/>
            <person name="Opperdoes F."/>
            <person name="O'Reilly A."/>
            <person name="Votypka J."/>
            <person name="Yurchenko V."/>
            <person name="Lukes J."/>
        </authorList>
    </citation>
    <scope>NUCLEOTIDE SEQUENCE [LARGE SCALE GENOMIC DNA]</scope>
    <source>
        <strain evidence="2">H10</strain>
    </source>
</reference>
<feature type="region of interest" description="Disordered" evidence="1">
    <location>
        <begin position="335"/>
        <end position="440"/>
    </location>
</feature>
<proteinExistence type="predicted"/>
<evidence type="ECO:0000313" key="3">
    <source>
        <dbReference type="Proteomes" id="UP000037923"/>
    </source>
</evidence>
<feature type="compositionally biased region" description="Low complexity" evidence="1">
    <location>
        <begin position="674"/>
        <end position="683"/>
    </location>
</feature>
<dbReference type="Proteomes" id="UP000037923">
    <property type="component" value="Unassembled WGS sequence"/>
</dbReference>
<organism evidence="2 3">
    <name type="scientific">Leptomonas pyrrhocoris</name>
    <name type="common">Firebug parasite</name>
    <dbReference type="NCBI Taxonomy" id="157538"/>
    <lineage>
        <taxon>Eukaryota</taxon>
        <taxon>Discoba</taxon>
        <taxon>Euglenozoa</taxon>
        <taxon>Kinetoplastea</taxon>
        <taxon>Metakinetoplastina</taxon>
        <taxon>Trypanosomatida</taxon>
        <taxon>Trypanosomatidae</taxon>
        <taxon>Leishmaniinae</taxon>
        <taxon>Leptomonas</taxon>
    </lineage>
</organism>
<feature type="compositionally biased region" description="Basic and acidic residues" evidence="1">
    <location>
        <begin position="504"/>
        <end position="513"/>
    </location>
</feature>
<dbReference type="OrthoDB" id="10589491at2759"/>
<evidence type="ECO:0000256" key="1">
    <source>
        <dbReference type="SAM" id="MobiDB-lite"/>
    </source>
</evidence>
<keyword evidence="3" id="KW-1185">Reference proteome</keyword>
<feature type="compositionally biased region" description="Polar residues" evidence="1">
    <location>
        <begin position="606"/>
        <end position="625"/>
    </location>
</feature>
<feature type="compositionally biased region" description="Low complexity" evidence="1">
    <location>
        <begin position="466"/>
        <end position="479"/>
    </location>
</feature>
<feature type="region of interest" description="Disordered" evidence="1">
    <location>
        <begin position="454"/>
        <end position="516"/>
    </location>
</feature>
<dbReference type="EMBL" id="LGTL01000030">
    <property type="protein sequence ID" value="KPA74272.1"/>
    <property type="molecule type" value="Genomic_DNA"/>
</dbReference>
<comment type="caution">
    <text evidence="2">The sequence shown here is derived from an EMBL/GenBank/DDBJ whole genome shotgun (WGS) entry which is preliminary data.</text>
</comment>
<feature type="compositionally biased region" description="Basic and acidic residues" evidence="1">
    <location>
        <begin position="542"/>
        <end position="553"/>
    </location>
</feature>
<feature type="region of interest" description="Disordered" evidence="1">
    <location>
        <begin position="274"/>
        <end position="318"/>
    </location>
</feature>
<dbReference type="RefSeq" id="XP_015652711.1">
    <property type="nucleotide sequence ID" value="XM_015808660.1"/>
</dbReference>
<feature type="compositionally biased region" description="Polar residues" evidence="1">
    <location>
        <begin position="282"/>
        <end position="303"/>
    </location>
</feature>
<feature type="compositionally biased region" description="Polar residues" evidence="1">
    <location>
        <begin position="178"/>
        <end position="194"/>
    </location>
</feature>
<feature type="region of interest" description="Disordered" evidence="1">
    <location>
        <begin position="178"/>
        <end position="221"/>
    </location>
</feature>
<feature type="compositionally biased region" description="Low complexity" evidence="1">
    <location>
        <begin position="304"/>
        <end position="318"/>
    </location>
</feature>
<gene>
    <name evidence="2" type="ORF">ABB37_09274</name>
</gene>
<feature type="compositionally biased region" description="Low complexity" evidence="1">
    <location>
        <begin position="711"/>
        <end position="752"/>
    </location>
</feature>
<feature type="compositionally biased region" description="Basic residues" evidence="1">
    <location>
        <begin position="344"/>
        <end position="354"/>
    </location>
</feature>
<feature type="compositionally biased region" description="Basic and acidic residues" evidence="1">
    <location>
        <begin position="15"/>
        <end position="35"/>
    </location>
</feature>
<name>A0A0N0DRD0_LEPPY</name>
<feature type="compositionally biased region" description="Polar residues" evidence="1">
    <location>
        <begin position="701"/>
        <end position="710"/>
    </location>
</feature>
<feature type="region of interest" description="Disordered" evidence="1">
    <location>
        <begin position="542"/>
        <end position="794"/>
    </location>
</feature>
<feature type="compositionally biased region" description="Basic and acidic residues" evidence="1">
    <location>
        <begin position="634"/>
        <end position="646"/>
    </location>
</feature>
<dbReference type="OMA" id="CSDMPNN"/>
<feature type="compositionally biased region" description="Basic and acidic residues" evidence="1">
    <location>
        <begin position="373"/>
        <end position="386"/>
    </location>
</feature>
<accession>A0A0N0DRD0</accession>
<dbReference type="AlphaFoldDB" id="A0A0N0DRD0"/>
<protein>
    <submittedName>
        <fullName evidence="2">Uncharacterized protein</fullName>
    </submittedName>
</protein>